<proteinExistence type="predicted"/>
<dbReference type="AlphaFoldDB" id="A0A9W8ASS1"/>
<dbReference type="GO" id="GO:0000329">
    <property type="term" value="C:fungal-type vacuole membrane"/>
    <property type="evidence" value="ECO:0007669"/>
    <property type="project" value="TreeGrafter"/>
</dbReference>
<dbReference type="PANTHER" id="PTHR46017:SF1">
    <property type="entry name" value="ALPHA-MANNOSIDASE 2C1"/>
    <property type="match status" value="1"/>
</dbReference>
<dbReference type="OrthoDB" id="10261055at2759"/>
<dbReference type="Pfam" id="PF01074">
    <property type="entry name" value="Glyco_hydro_38N"/>
    <property type="match status" value="1"/>
</dbReference>
<keyword evidence="3" id="KW-1185">Reference proteome</keyword>
<name>A0A9W8ASS1_9FUNG</name>
<organism evidence="2 3">
    <name type="scientific">Dimargaris verticillata</name>
    <dbReference type="NCBI Taxonomy" id="2761393"/>
    <lineage>
        <taxon>Eukaryota</taxon>
        <taxon>Fungi</taxon>
        <taxon>Fungi incertae sedis</taxon>
        <taxon>Zoopagomycota</taxon>
        <taxon>Kickxellomycotina</taxon>
        <taxon>Dimargaritomycetes</taxon>
        <taxon>Dimargaritales</taxon>
        <taxon>Dimargaritaceae</taxon>
        <taxon>Dimargaris</taxon>
    </lineage>
</organism>
<dbReference type="GO" id="GO:0006013">
    <property type="term" value="P:mannose metabolic process"/>
    <property type="evidence" value="ECO:0007669"/>
    <property type="project" value="InterPro"/>
</dbReference>
<comment type="caution">
    <text evidence="2">The sequence shown here is derived from an EMBL/GenBank/DDBJ whole genome shotgun (WGS) entry which is preliminary data.</text>
</comment>
<feature type="non-terminal residue" evidence="2">
    <location>
        <position position="1"/>
    </location>
</feature>
<dbReference type="Gene3D" id="3.20.110.10">
    <property type="entry name" value="Glycoside hydrolase 38, N terminal domain"/>
    <property type="match status" value="1"/>
</dbReference>
<accession>A0A9W8ASS1</accession>
<feature type="domain" description="Glycoside hydrolase family 38 N-terminal" evidence="1">
    <location>
        <begin position="106"/>
        <end position="364"/>
    </location>
</feature>
<dbReference type="EMBL" id="JANBQB010002139">
    <property type="protein sequence ID" value="KAJ1968364.1"/>
    <property type="molecule type" value="Genomic_DNA"/>
</dbReference>
<evidence type="ECO:0000313" key="3">
    <source>
        <dbReference type="Proteomes" id="UP001151582"/>
    </source>
</evidence>
<gene>
    <name evidence="2" type="primary">AMS1_2</name>
    <name evidence="2" type="ORF">H4R34_006276</name>
</gene>
<feature type="non-terminal residue" evidence="2">
    <location>
        <position position="365"/>
    </location>
</feature>
<evidence type="ECO:0000259" key="1">
    <source>
        <dbReference type="Pfam" id="PF01074"/>
    </source>
</evidence>
<protein>
    <submittedName>
        <fullName evidence="2">Glycoside hydrolase, 38 vacuolar alpha mannosidase</fullName>
        <ecNumber evidence="2">3.2.1.24</ecNumber>
    </submittedName>
</protein>
<keyword evidence="2" id="KW-0326">Glycosidase</keyword>
<dbReference type="EC" id="3.2.1.24" evidence="2"/>
<dbReference type="Proteomes" id="UP001151582">
    <property type="component" value="Unassembled WGS sequence"/>
</dbReference>
<dbReference type="InterPro" id="IPR027291">
    <property type="entry name" value="Glyco_hydro_38_N_sf"/>
</dbReference>
<dbReference type="FunFam" id="3.20.110.10:FF:000002">
    <property type="entry name" value="alpha-mannosidase 2C1 isoform X1"/>
    <property type="match status" value="1"/>
</dbReference>
<sequence length="365" mass="41481">LACNELFGAGEGGLIQPPNPSRRFRLSRAHLAINNVTARELWRDFEIIRGMVDDLPVNSQRGAQALTVANQICNTFDRDDVKSLDACRALSKAFLNQGSASTSHVITAVGNCHIDTAWLWPFDETKRKVARSWSTQVRLLEQYPEFTFAASQAQQFKWLKELYPEVFQQVQAKAQEGRFIPIGGTWVEMDCNMPSGEALVRQFMFGQRFFEKHFGKRCKVFWLPDTFGYSAQLPQIVRQADMRYFFTQKLSWNNINKFPNTTFYWEGLDGSRVLTHMAPSETYAAQGNVSEVIKSVENHKDLPYTNESMLLYGNGDGGGGPLPAMVDRLLRLQNIDGLPRVKFGDPNEFYERVEANSPDLVTWKG</sequence>
<dbReference type="SUPFAM" id="SSF88713">
    <property type="entry name" value="Glycoside hydrolase/deacetylase"/>
    <property type="match status" value="1"/>
</dbReference>
<dbReference type="GO" id="GO:0004559">
    <property type="term" value="F:alpha-mannosidase activity"/>
    <property type="evidence" value="ECO:0007669"/>
    <property type="project" value="UniProtKB-EC"/>
</dbReference>
<dbReference type="InterPro" id="IPR011330">
    <property type="entry name" value="Glyco_hydro/deAcase_b/a-brl"/>
</dbReference>
<dbReference type="GO" id="GO:0009313">
    <property type="term" value="P:oligosaccharide catabolic process"/>
    <property type="evidence" value="ECO:0007669"/>
    <property type="project" value="TreeGrafter"/>
</dbReference>
<evidence type="ECO:0000313" key="2">
    <source>
        <dbReference type="EMBL" id="KAJ1968364.1"/>
    </source>
</evidence>
<dbReference type="InterPro" id="IPR000602">
    <property type="entry name" value="Glyco_hydro_38_N"/>
</dbReference>
<keyword evidence="2" id="KW-0378">Hydrolase</keyword>
<reference evidence="2" key="1">
    <citation type="submission" date="2022-07" db="EMBL/GenBank/DDBJ databases">
        <title>Phylogenomic reconstructions and comparative analyses of Kickxellomycotina fungi.</title>
        <authorList>
            <person name="Reynolds N.K."/>
            <person name="Stajich J.E."/>
            <person name="Barry K."/>
            <person name="Grigoriev I.V."/>
            <person name="Crous P."/>
            <person name="Smith M.E."/>
        </authorList>
    </citation>
    <scope>NUCLEOTIDE SEQUENCE</scope>
    <source>
        <strain evidence="2">RSA 567</strain>
    </source>
</reference>
<dbReference type="PANTHER" id="PTHR46017">
    <property type="entry name" value="ALPHA-MANNOSIDASE 2C1"/>
    <property type="match status" value="1"/>
</dbReference>